<dbReference type="KEGG" id="ntg:NSCAC_1687"/>
<feature type="transmembrane region" description="Helical" evidence="6">
    <location>
        <begin position="179"/>
        <end position="200"/>
    </location>
</feature>
<sequence>MSNEQKGLILGFLGVVAFGFTLPVTRFTVVYFDPMFIGLGRAVVASLVAGLLLFVSKTPIPSKKQIGQLFLVALGVVIGFPLLSAWAMQSVPAAHGGVVLGILPLATAIIGAWLSHEKPSLAFWLSGICGACLVGIFSVLKGFREFMWGDVALFAAALLAGAGYAIGGILSKEIGGWKVICWALVLSFPCILLPAIYYIPDHLNQFSFTVWGSFFYLALVSQLFAFFLWNKGLVLGGVVRTSQLLLLQPFITIIASYFLIGEQIETITIVFALLVVSVVAFNRIAPIH</sequence>
<evidence type="ECO:0000256" key="6">
    <source>
        <dbReference type="SAM" id="Phobius"/>
    </source>
</evidence>
<proteinExistence type="inferred from homology"/>
<feature type="domain" description="EamA" evidence="7">
    <location>
        <begin position="6"/>
        <end position="131"/>
    </location>
</feature>
<dbReference type="InterPro" id="IPR050638">
    <property type="entry name" value="AA-Vitamin_Transporters"/>
</dbReference>
<keyword evidence="4 6" id="KW-1133">Transmembrane helix</keyword>
<organism evidence="8 9">
    <name type="scientific">Candidatus Nitrosacidococcus tergens</name>
    <dbReference type="NCBI Taxonomy" id="553981"/>
    <lineage>
        <taxon>Bacteria</taxon>
        <taxon>Pseudomonadati</taxon>
        <taxon>Pseudomonadota</taxon>
        <taxon>Gammaproteobacteria</taxon>
        <taxon>Chromatiales</taxon>
        <taxon>Chromatiaceae</taxon>
        <taxon>Candidatus Nitrosacidococcus</taxon>
    </lineage>
</organism>
<evidence type="ECO:0000256" key="1">
    <source>
        <dbReference type="ARBA" id="ARBA00004141"/>
    </source>
</evidence>
<dbReference type="RefSeq" id="WP_197744335.1">
    <property type="nucleotide sequence ID" value="NZ_LR778175.1"/>
</dbReference>
<feature type="transmembrane region" description="Helical" evidence="6">
    <location>
        <begin position="206"/>
        <end position="229"/>
    </location>
</feature>
<dbReference type="InterPro" id="IPR000620">
    <property type="entry name" value="EamA_dom"/>
</dbReference>
<accession>A0A7G1QBQ5</accession>
<evidence type="ECO:0000256" key="3">
    <source>
        <dbReference type="ARBA" id="ARBA00022692"/>
    </source>
</evidence>
<feature type="transmembrane region" description="Helical" evidence="6">
    <location>
        <begin position="146"/>
        <end position="167"/>
    </location>
</feature>
<evidence type="ECO:0000313" key="8">
    <source>
        <dbReference type="EMBL" id="CAB1277475.1"/>
    </source>
</evidence>
<name>A0A7G1QBQ5_9GAMM</name>
<feature type="transmembrane region" description="Helical" evidence="6">
    <location>
        <begin position="35"/>
        <end position="55"/>
    </location>
</feature>
<dbReference type="PANTHER" id="PTHR32322:SF2">
    <property type="entry name" value="EAMA DOMAIN-CONTAINING PROTEIN"/>
    <property type="match status" value="1"/>
</dbReference>
<feature type="transmembrane region" description="Helical" evidence="6">
    <location>
        <begin position="67"/>
        <end position="87"/>
    </location>
</feature>
<feature type="transmembrane region" description="Helical" evidence="6">
    <location>
        <begin position="266"/>
        <end position="285"/>
    </location>
</feature>
<keyword evidence="9" id="KW-1185">Reference proteome</keyword>
<feature type="transmembrane region" description="Helical" evidence="6">
    <location>
        <begin position="93"/>
        <end position="114"/>
    </location>
</feature>
<evidence type="ECO:0000259" key="7">
    <source>
        <dbReference type="Pfam" id="PF00892"/>
    </source>
</evidence>
<keyword evidence="5 6" id="KW-0472">Membrane</keyword>
<dbReference type="Proteomes" id="UP000516072">
    <property type="component" value="Chromosome"/>
</dbReference>
<protein>
    <recommendedName>
        <fullName evidence="7">EamA domain-containing protein</fullName>
    </recommendedName>
</protein>
<keyword evidence="3 6" id="KW-0812">Transmembrane</keyword>
<dbReference type="InterPro" id="IPR037185">
    <property type="entry name" value="EmrE-like"/>
</dbReference>
<evidence type="ECO:0000256" key="5">
    <source>
        <dbReference type="ARBA" id="ARBA00023136"/>
    </source>
</evidence>
<reference evidence="8 9" key="1">
    <citation type="submission" date="2020-03" db="EMBL/GenBank/DDBJ databases">
        <authorList>
            <person name="Picone N."/>
        </authorList>
    </citation>
    <scope>NUCLEOTIDE SEQUENCE [LARGE SCALE GENOMIC DNA]</scope>
    <source>
        <strain evidence="8">NSCAC1</strain>
    </source>
</reference>
<dbReference type="GO" id="GO:0016020">
    <property type="term" value="C:membrane"/>
    <property type="evidence" value="ECO:0007669"/>
    <property type="project" value="UniProtKB-SubCell"/>
</dbReference>
<evidence type="ECO:0000256" key="2">
    <source>
        <dbReference type="ARBA" id="ARBA00007362"/>
    </source>
</evidence>
<feature type="transmembrane region" description="Helical" evidence="6">
    <location>
        <begin position="121"/>
        <end position="140"/>
    </location>
</feature>
<dbReference type="AlphaFoldDB" id="A0A7G1QBQ5"/>
<gene>
    <name evidence="8" type="ORF">NSCAC_1687</name>
</gene>
<comment type="subcellular location">
    <subcellularLocation>
        <location evidence="1">Membrane</location>
        <topology evidence="1">Multi-pass membrane protein</topology>
    </subcellularLocation>
</comment>
<dbReference type="SUPFAM" id="SSF103481">
    <property type="entry name" value="Multidrug resistance efflux transporter EmrE"/>
    <property type="match status" value="2"/>
</dbReference>
<feature type="transmembrane region" description="Helical" evidence="6">
    <location>
        <begin position="7"/>
        <end position="29"/>
    </location>
</feature>
<dbReference type="Pfam" id="PF00892">
    <property type="entry name" value="EamA"/>
    <property type="match status" value="2"/>
</dbReference>
<dbReference type="PANTHER" id="PTHR32322">
    <property type="entry name" value="INNER MEMBRANE TRANSPORTER"/>
    <property type="match status" value="1"/>
</dbReference>
<dbReference type="EMBL" id="LR778175">
    <property type="protein sequence ID" value="CAB1277475.1"/>
    <property type="molecule type" value="Genomic_DNA"/>
</dbReference>
<feature type="domain" description="EamA" evidence="7">
    <location>
        <begin position="147"/>
        <end position="281"/>
    </location>
</feature>
<comment type="similarity">
    <text evidence="2">Belongs to the EamA transporter family.</text>
</comment>
<feature type="transmembrane region" description="Helical" evidence="6">
    <location>
        <begin position="241"/>
        <end position="260"/>
    </location>
</feature>
<evidence type="ECO:0000313" key="9">
    <source>
        <dbReference type="Proteomes" id="UP000516072"/>
    </source>
</evidence>
<evidence type="ECO:0000256" key="4">
    <source>
        <dbReference type="ARBA" id="ARBA00022989"/>
    </source>
</evidence>